<reference evidence="1 2" key="1">
    <citation type="journal article" date="2024" name="Proc. Natl. Acad. Sci. U.S.A.">
        <title>The evolutionary genomics of adaptation to stress in wild rhizobium bacteria.</title>
        <authorList>
            <person name="Kehlet-Delgado H."/>
            <person name="Montoya A.P."/>
            <person name="Jensen K.T."/>
            <person name="Wendlandt C.E."/>
            <person name="Dexheimer C."/>
            <person name="Roberts M."/>
            <person name="Torres Martinez L."/>
            <person name="Friesen M.L."/>
            <person name="Griffitts J.S."/>
            <person name="Porter S.S."/>
        </authorList>
    </citation>
    <scope>NUCLEOTIDE SEQUENCE [LARGE SCALE GENOMIC DNA]</scope>
    <source>
        <strain evidence="1 2">M0729</strain>
    </source>
</reference>
<dbReference type="RefSeq" id="WP_287275375.1">
    <property type="nucleotide sequence ID" value="NZ_JAMYMY010000004.1"/>
</dbReference>
<dbReference type="EMBL" id="JAMYPJ010000005">
    <property type="protein sequence ID" value="MER8932461.1"/>
    <property type="molecule type" value="Genomic_DNA"/>
</dbReference>
<sequence>MPDNQTIIDAVQAEIEADRDWLIGLTRDMVRIPSVNPKFEANAAINRSRSA</sequence>
<proteinExistence type="predicted"/>
<protein>
    <submittedName>
        <fullName evidence="1">Uncharacterized protein</fullName>
    </submittedName>
</protein>
<comment type="caution">
    <text evidence="1">The sequence shown here is derived from an EMBL/GenBank/DDBJ whole genome shotgun (WGS) entry which is preliminary data.</text>
</comment>
<evidence type="ECO:0000313" key="2">
    <source>
        <dbReference type="Proteomes" id="UP001464387"/>
    </source>
</evidence>
<accession>A0ABV1YBC5</accession>
<evidence type="ECO:0000313" key="1">
    <source>
        <dbReference type="EMBL" id="MER8932461.1"/>
    </source>
</evidence>
<name>A0ABV1YBC5_9HYPH</name>
<gene>
    <name evidence="1" type="ORF">NKI33_05725</name>
</gene>
<organism evidence="1 2">
    <name type="scientific">Mesorhizobium opportunistum</name>
    <dbReference type="NCBI Taxonomy" id="593909"/>
    <lineage>
        <taxon>Bacteria</taxon>
        <taxon>Pseudomonadati</taxon>
        <taxon>Pseudomonadota</taxon>
        <taxon>Alphaproteobacteria</taxon>
        <taxon>Hyphomicrobiales</taxon>
        <taxon>Phyllobacteriaceae</taxon>
        <taxon>Mesorhizobium</taxon>
    </lineage>
</organism>
<dbReference type="Proteomes" id="UP001464387">
    <property type="component" value="Unassembled WGS sequence"/>
</dbReference>
<keyword evidence="2" id="KW-1185">Reference proteome</keyword>